<dbReference type="InterPro" id="IPR000073">
    <property type="entry name" value="AB_hydrolase_1"/>
</dbReference>
<dbReference type="AlphaFoldDB" id="A0A2T3JM73"/>
<dbReference type="RefSeq" id="WP_107241750.1">
    <property type="nucleotide sequence ID" value="NZ_PYMJ01000004.1"/>
</dbReference>
<evidence type="ECO:0000313" key="2">
    <source>
        <dbReference type="EMBL" id="PSU50136.1"/>
    </source>
</evidence>
<dbReference type="EMBL" id="PYMJ01000004">
    <property type="protein sequence ID" value="PSU50136.1"/>
    <property type="molecule type" value="Genomic_DNA"/>
</dbReference>
<sequence length="259" mass="28786">MLAFTHKTGHYLSVDGAEIYYELLGDPEGKPLVLLHGGLGCITDLNVILEGIPSGYRVIGIDLRGHGKSTLGDKELNYSQYQRDVEAVLNHLELHSFSMFGFSDGGIVSYRLAAVGNLKVERLITLGSQWRLKINDPSIEFLGGVTSDDWKEMFPESVAYYNDVNPQPDFELLVEKVKNVWIDTSIAGYPNETVSDIRCPVLVMRGDDDFLFSLDEAVELVEQIENTKFMNIAYAEHEAHKESSGICCSIISQTLSCAN</sequence>
<dbReference type="Proteomes" id="UP000240987">
    <property type="component" value="Unassembled WGS sequence"/>
</dbReference>
<dbReference type="Pfam" id="PF00561">
    <property type="entry name" value="Abhydrolase_1"/>
    <property type="match status" value="1"/>
</dbReference>
<feature type="domain" description="AB hydrolase-1" evidence="1">
    <location>
        <begin position="30"/>
        <end position="135"/>
    </location>
</feature>
<organism evidence="2 3">
    <name type="scientific">Photobacterium frigidiphilum</name>
    <dbReference type="NCBI Taxonomy" id="264736"/>
    <lineage>
        <taxon>Bacteria</taxon>
        <taxon>Pseudomonadati</taxon>
        <taxon>Pseudomonadota</taxon>
        <taxon>Gammaproteobacteria</taxon>
        <taxon>Vibrionales</taxon>
        <taxon>Vibrionaceae</taxon>
        <taxon>Photobacterium</taxon>
    </lineage>
</organism>
<proteinExistence type="predicted"/>
<keyword evidence="3" id="KW-1185">Reference proteome</keyword>
<protein>
    <recommendedName>
        <fullName evidence="1">AB hydrolase-1 domain-containing protein</fullName>
    </recommendedName>
</protein>
<dbReference type="SUPFAM" id="SSF53474">
    <property type="entry name" value="alpha/beta-Hydrolases"/>
    <property type="match status" value="1"/>
</dbReference>
<dbReference type="InterPro" id="IPR029058">
    <property type="entry name" value="AB_hydrolase_fold"/>
</dbReference>
<dbReference type="OrthoDB" id="9796770at2"/>
<comment type="caution">
    <text evidence="2">The sequence shown here is derived from an EMBL/GenBank/DDBJ whole genome shotgun (WGS) entry which is preliminary data.</text>
</comment>
<name>A0A2T3JM73_9GAMM</name>
<dbReference type="InterPro" id="IPR050471">
    <property type="entry name" value="AB_hydrolase"/>
</dbReference>
<dbReference type="Gene3D" id="3.40.50.1820">
    <property type="entry name" value="alpha/beta hydrolase"/>
    <property type="match status" value="1"/>
</dbReference>
<evidence type="ECO:0000313" key="3">
    <source>
        <dbReference type="Proteomes" id="UP000240987"/>
    </source>
</evidence>
<evidence type="ECO:0000259" key="1">
    <source>
        <dbReference type="Pfam" id="PF00561"/>
    </source>
</evidence>
<accession>A0A2T3JM73</accession>
<reference evidence="2 3" key="1">
    <citation type="submission" date="2018-01" db="EMBL/GenBank/DDBJ databases">
        <title>Whole genome sequencing of Histamine producing bacteria.</title>
        <authorList>
            <person name="Butler K."/>
        </authorList>
    </citation>
    <scope>NUCLEOTIDE SEQUENCE [LARGE SCALE GENOMIC DNA]</scope>
    <source>
        <strain evidence="2 3">JCM 12947</strain>
    </source>
</reference>
<gene>
    <name evidence="2" type="ORF">C9J12_05190</name>
</gene>
<dbReference type="PANTHER" id="PTHR43433">
    <property type="entry name" value="HYDROLASE, ALPHA/BETA FOLD FAMILY PROTEIN"/>
    <property type="match status" value="1"/>
</dbReference>
<dbReference type="PANTHER" id="PTHR43433:SF4">
    <property type="entry name" value="NON-HEME CHLOROPEROXIDASE-RELATED"/>
    <property type="match status" value="1"/>
</dbReference>